<accession>U2RE18</accession>
<organism evidence="1 2">
    <name type="scientific">Eubacterium ramulus ATCC 29099</name>
    <dbReference type="NCBI Taxonomy" id="1256908"/>
    <lineage>
        <taxon>Bacteria</taxon>
        <taxon>Bacillati</taxon>
        <taxon>Bacillota</taxon>
        <taxon>Clostridia</taxon>
        <taxon>Eubacteriales</taxon>
        <taxon>Eubacteriaceae</taxon>
        <taxon>Eubacterium</taxon>
    </lineage>
</organism>
<sequence>MFVKLKRNAGISNYGVPVFSIHGRLNGTHKNHISMICVIFIMVK</sequence>
<dbReference type="HOGENOM" id="CLU_3216444_0_0_9"/>
<dbReference type="AlphaFoldDB" id="U2RE18"/>
<comment type="caution">
    <text evidence="1">The sequence shown here is derived from an EMBL/GenBank/DDBJ whole genome shotgun (WGS) entry which is preliminary data.</text>
</comment>
<name>U2RE18_EUBRA</name>
<keyword evidence="2" id="KW-1185">Reference proteome</keyword>
<gene>
    <name evidence="1" type="ORF">HMPREF0373_00278</name>
</gene>
<proteinExistence type="predicted"/>
<protein>
    <submittedName>
        <fullName evidence="1">Uncharacterized protein</fullName>
    </submittedName>
</protein>
<evidence type="ECO:0000313" key="2">
    <source>
        <dbReference type="Proteomes" id="UP000016608"/>
    </source>
</evidence>
<dbReference type="EMBL" id="AWVJ01000019">
    <property type="protein sequence ID" value="ERK51818.1"/>
    <property type="molecule type" value="Genomic_DNA"/>
</dbReference>
<dbReference type="PATRIC" id="fig|1256908.3.peg.245"/>
<reference evidence="1 2" key="1">
    <citation type="submission" date="2013-06" db="EMBL/GenBank/DDBJ databases">
        <authorList>
            <person name="Weinstock G."/>
            <person name="Sodergren E."/>
            <person name="Lobos E.A."/>
            <person name="Fulton L."/>
            <person name="Fulton R."/>
            <person name="Courtney L."/>
            <person name="Fronick C."/>
            <person name="O'Laughlin M."/>
            <person name="Godfrey J."/>
            <person name="Wilson R.M."/>
            <person name="Miner T."/>
            <person name="Farmer C."/>
            <person name="Delehaunty K."/>
            <person name="Cordes M."/>
            <person name="Minx P."/>
            <person name="Tomlinson C."/>
            <person name="Chen J."/>
            <person name="Wollam A."/>
            <person name="Pepin K.H."/>
            <person name="Bhonagiri V."/>
            <person name="Zhang X."/>
            <person name="Warren W."/>
            <person name="Mitreva M."/>
            <person name="Mardis E.R."/>
            <person name="Wilson R.K."/>
        </authorList>
    </citation>
    <scope>NUCLEOTIDE SEQUENCE [LARGE SCALE GENOMIC DNA]</scope>
    <source>
        <strain evidence="1 2">ATCC 29099</strain>
    </source>
</reference>
<dbReference type="Proteomes" id="UP000016608">
    <property type="component" value="Unassembled WGS sequence"/>
</dbReference>
<evidence type="ECO:0000313" key="1">
    <source>
        <dbReference type="EMBL" id="ERK51818.1"/>
    </source>
</evidence>